<dbReference type="EMBL" id="BAAALF010000010">
    <property type="protein sequence ID" value="GAA1222015.1"/>
    <property type="molecule type" value="Genomic_DNA"/>
</dbReference>
<evidence type="ECO:0000256" key="2">
    <source>
        <dbReference type="ARBA" id="ARBA00012438"/>
    </source>
</evidence>
<dbReference type="CDD" id="cd16917">
    <property type="entry name" value="HATPase_UhpB-NarQ-NarX-like"/>
    <property type="match status" value="1"/>
</dbReference>
<feature type="domain" description="DUF7134" evidence="12">
    <location>
        <begin position="8"/>
        <end position="162"/>
    </location>
</feature>
<keyword evidence="6 13" id="KW-0418">Kinase</keyword>
<dbReference type="PANTHER" id="PTHR24421">
    <property type="entry name" value="NITRATE/NITRITE SENSOR PROTEIN NARX-RELATED"/>
    <property type="match status" value="1"/>
</dbReference>
<evidence type="ECO:0000256" key="5">
    <source>
        <dbReference type="ARBA" id="ARBA00022741"/>
    </source>
</evidence>
<dbReference type="Gene3D" id="3.30.565.10">
    <property type="entry name" value="Histidine kinase-like ATPase, C-terminal domain"/>
    <property type="match status" value="1"/>
</dbReference>
<dbReference type="PANTHER" id="PTHR24421:SF10">
    <property type="entry name" value="NITRATE_NITRITE SENSOR PROTEIN NARQ"/>
    <property type="match status" value="1"/>
</dbReference>
<evidence type="ECO:0000256" key="6">
    <source>
        <dbReference type="ARBA" id="ARBA00022777"/>
    </source>
</evidence>
<evidence type="ECO:0000256" key="8">
    <source>
        <dbReference type="ARBA" id="ARBA00023012"/>
    </source>
</evidence>
<evidence type="ECO:0000256" key="10">
    <source>
        <dbReference type="SAM" id="Phobius"/>
    </source>
</evidence>
<keyword evidence="9" id="KW-0175">Coiled coil</keyword>
<dbReference type="InterPro" id="IPR036890">
    <property type="entry name" value="HATPase_C_sf"/>
</dbReference>
<keyword evidence="3" id="KW-0597">Phosphoprotein</keyword>
<feature type="transmembrane region" description="Helical" evidence="10">
    <location>
        <begin position="91"/>
        <end position="108"/>
    </location>
</feature>
<evidence type="ECO:0000259" key="11">
    <source>
        <dbReference type="Pfam" id="PF07730"/>
    </source>
</evidence>
<evidence type="ECO:0000313" key="14">
    <source>
        <dbReference type="Proteomes" id="UP001500037"/>
    </source>
</evidence>
<dbReference type="InterPro" id="IPR011712">
    <property type="entry name" value="Sig_transdc_His_kin_sub3_dim/P"/>
</dbReference>
<feature type="coiled-coil region" evidence="9">
    <location>
        <begin position="158"/>
        <end position="185"/>
    </location>
</feature>
<gene>
    <name evidence="13" type="ORF">GCM10009665_10290</name>
</gene>
<evidence type="ECO:0000256" key="9">
    <source>
        <dbReference type="SAM" id="Coils"/>
    </source>
</evidence>
<protein>
    <recommendedName>
        <fullName evidence="2">histidine kinase</fullName>
        <ecNumber evidence="2">2.7.13.3</ecNumber>
    </recommendedName>
</protein>
<dbReference type="Pfam" id="PF07730">
    <property type="entry name" value="HisKA_3"/>
    <property type="match status" value="1"/>
</dbReference>
<name>A0ABN1VSW4_9ACTN</name>
<keyword evidence="8" id="KW-0902">Two-component regulatory system</keyword>
<evidence type="ECO:0000256" key="1">
    <source>
        <dbReference type="ARBA" id="ARBA00000085"/>
    </source>
</evidence>
<keyword evidence="5" id="KW-0547">Nucleotide-binding</keyword>
<evidence type="ECO:0000259" key="12">
    <source>
        <dbReference type="Pfam" id="PF23539"/>
    </source>
</evidence>
<evidence type="ECO:0000313" key="13">
    <source>
        <dbReference type="EMBL" id="GAA1222015.1"/>
    </source>
</evidence>
<feature type="transmembrane region" description="Helical" evidence="10">
    <location>
        <begin position="17"/>
        <end position="37"/>
    </location>
</feature>
<dbReference type="SUPFAM" id="SSF55874">
    <property type="entry name" value="ATPase domain of HSP90 chaperone/DNA topoisomerase II/histidine kinase"/>
    <property type="match status" value="1"/>
</dbReference>
<keyword evidence="10" id="KW-0812">Transmembrane</keyword>
<dbReference type="EC" id="2.7.13.3" evidence="2"/>
<comment type="catalytic activity">
    <reaction evidence="1">
        <text>ATP + protein L-histidine = ADP + protein N-phospho-L-histidine.</text>
        <dbReference type="EC" id="2.7.13.3"/>
    </reaction>
</comment>
<dbReference type="GO" id="GO:0016301">
    <property type="term" value="F:kinase activity"/>
    <property type="evidence" value="ECO:0007669"/>
    <property type="project" value="UniProtKB-KW"/>
</dbReference>
<dbReference type="RefSeq" id="WP_344439685.1">
    <property type="nucleotide sequence ID" value="NZ_BAAALF010000010.1"/>
</dbReference>
<proteinExistence type="predicted"/>
<keyword evidence="7" id="KW-0067">ATP-binding</keyword>
<evidence type="ECO:0000256" key="4">
    <source>
        <dbReference type="ARBA" id="ARBA00022679"/>
    </source>
</evidence>
<dbReference type="Pfam" id="PF23539">
    <property type="entry name" value="DUF7134"/>
    <property type="match status" value="1"/>
</dbReference>
<reference evidence="13 14" key="1">
    <citation type="journal article" date="2019" name="Int. J. Syst. Evol. Microbiol.">
        <title>The Global Catalogue of Microorganisms (GCM) 10K type strain sequencing project: providing services to taxonomists for standard genome sequencing and annotation.</title>
        <authorList>
            <consortium name="The Broad Institute Genomics Platform"/>
            <consortium name="The Broad Institute Genome Sequencing Center for Infectious Disease"/>
            <person name="Wu L."/>
            <person name="Ma J."/>
        </authorList>
    </citation>
    <scope>NUCLEOTIDE SEQUENCE [LARGE SCALE GENOMIC DNA]</scope>
    <source>
        <strain evidence="13 14">JCM 13004</strain>
    </source>
</reference>
<sequence length="414" mass="43282">MSVIGHLRRVVRRHEHLADATIALAVFAATAVTTFAGHPAPAMSNRTVALIAAVLGCGVLAGRRLHPLVALGVSAVAAELFLAQTGGSRGALILLAPSIALYTVADLVERRRGLFVAGAALGALALAHVVVHNPGMFGPQNLAFTALGGLAIAAGDSARNRRAYLAEVEQRAERAELEREQDARGRIAEERLRIARDLHDSVGHHLAVIGVQSDVAGLAVHADPAAAREALAHVKSASRKALGELRDTVSLLRQPGEDIAPTTTPAPGLDGLDELLVSMRAAGLDIDLRTDGAAQPLAPAADLTAYRVIQESLTNAYKHSRRRQARLTLAYHRDGLLITVDDLGGTSTASGATVDGRTLGNASLPSGQHGIVGMRERVLALGGTITTRPRPDGAFQVAAALPYQTLDLTPEPHQ</sequence>
<keyword evidence="14" id="KW-1185">Reference proteome</keyword>
<evidence type="ECO:0000256" key="7">
    <source>
        <dbReference type="ARBA" id="ARBA00022840"/>
    </source>
</evidence>
<accession>A0ABN1VSW4</accession>
<dbReference type="InterPro" id="IPR050482">
    <property type="entry name" value="Sensor_HK_TwoCompSys"/>
</dbReference>
<dbReference type="Gene3D" id="1.20.5.1930">
    <property type="match status" value="1"/>
</dbReference>
<keyword evidence="10" id="KW-0472">Membrane</keyword>
<dbReference type="InterPro" id="IPR055558">
    <property type="entry name" value="DUF7134"/>
</dbReference>
<keyword evidence="4" id="KW-0808">Transferase</keyword>
<feature type="domain" description="Signal transduction histidine kinase subgroup 3 dimerisation and phosphoacceptor" evidence="11">
    <location>
        <begin position="190"/>
        <end position="256"/>
    </location>
</feature>
<comment type="caution">
    <text evidence="13">The sequence shown here is derived from an EMBL/GenBank/DDBJ whole genome shotgun (WGS) entry which is preliminary data.</text>
</comment>
<organism evidence="13 14">
    <name type="scientific">Kitasatospora nipponensis</name>
    <dbReference type="NCBI Taxonomy" id="258049"/>
    <lineage>
        <taxon>Bacteria</taxon>
        <taxon>Bacillati</taxon>
        <taxon>Actinomycetota</taxon>
        <taxon>Actinomycetes</taxon>
        <taxon>Kitasatosporales</taxon>
        <taxon>Streptomycetaceae</taxon>
        <taxon>Kitasatospora</taxon>
    </lineage>
</organism>
<evidence type="ECO:0000256" key="3">
    <source>
        <dbReference type="ARBA" id="ARBA00022553"/>
    </source>
</evidence>
<dbReference type="Proteomes" id="UP001500037">
    <property type="component" value="Unassembled WGS sequence"/>
</dbReference>
<keyword evidence="10" id="KW-1133">Transmembrane helix</keyword>
<feature type="transmembrane region" description="Helical" evidence="10">
    <location>
        <begin position="113"/>
        <end position="131"/>
    </location>
</feature>